<evidence type="ECO:0000313" key="8">
    <source>
        <dbReference type="Proteomes" id="UP001381693"/>
    </source>
</evidence>
<dbReference type="InterPro" id="IPR050754">
    <property type="entry name" value="FKBP4/5/8-like"/>
</dbReference>
<gene>
    <name evidence="7" type="primary">TTC9C</name>
    <name evidence="7" type="ORF">SK128_021059</name>
</gene>
<organism evidence="7 8">
    <name type="scientific">Halocaridina rubra</name>
    <name type="common">Hawaiian red shrimp</name>
    <dbReference type="NCBI Taxonomy" id="373956"/>
    <lineage>
        <taxon>Eukaryota</taxon>
        <taxon>Metazoa</taxon>
        <taxon>Ecdysozoa</taxon>
        <taxon>Arthropoda</taxon>
        <taxon>Crustacea</taxon>
        <taxon>Multicrustacea</taxon>
        <taxon>Malacostraca</taxon>
        <taxon>Eumalacostraca</taxon>
        <taxon>Eucarida</taxon>
        <taxon>Decapoda</taxon>
        <taxon>Pleocyemata</taxon>
        <taxon>Caridea</taxon>
        <taxon>Atyoidea</taxon>
        <taxon>Atyidae</taxon>
        <taxon>Halocaridina</taxon>
    </lineage>
</organism>
<keyword evidence="4" id="KW-0413">Isomerase</keyword>
<dbReference type="EMBL" id="JAXCGZ010011430">
    <property type="protein sequence ID" value="KAK7074852.1"/>
    <property type="molecule type" value="Genomic_DNA"/>
</dbReference>
<comment type="caution">
    <text evidence="7">The sequence shown here is derived from an EMBL/GenBank/DDBJ whole genome shotgun (WGS) entry which is preliminary data.</text>
</comment>
<reference evidence="7 8" key="1">
    <citation type="submission" date="2023-11" db="EMBL/GenBank/DDBJ databases">
        <title>Halocaridina rubra genome assembly.</title>
        <authorList>
            <person name="Smith C."/>
        </authorList>
    </citation>
    <scope>NUCLEOTIDE SEQUENCE [LARGE SCALE GENOMIC DNA]</scope>
    <source>
        <strain evidence="7">EP-1</strain>
        <tissue evidence="7">Whole</tissue>
    </source>
</reference>
<keyword evidence="8" id="KW-1185">Reference proteome</keyword>
<name>A0AAN8X1M5_HALRR</name>
<dbReference type="EC" id="5.2.1.8" evidence="2"/>
<dbReference type="Proteomes" id="UP001381693">
    <property type="component" value="Unassembled WGS sequence"/>
</dbReference>
<evidence type="ECO:0000256" key="5">
    <source>
        <dbReference type="ARBA" id="ARBA00029569"/>
    </source>
</evidence>
<evidence type="ECO:0000256" key="4">
    <source>
        <dbReference type="ARBA" id="ARBA00023235"/>
    </source>
</evidence>
<dbReference type="InterPro" id="IPR019734">
    <property type="entry name" value="TPR_rpt"/>
</dbReference>
<evidence type="ECO:0000256" key="2">
    <source>
        <dbReference type="ARBA" id="ARBA00013194"/>
    </source>
</evidence>
<evidence type="ECO:0000256" key="3">
    <source>
        <dbReference type="ARBA" id="ARBA00023110"/>
    </source>
</evidence>
<feature type="repeat" description="TPR" evidence="6">
    <location>
        <begin position="121"/>
        <end position="154"/>
    </location>
</feature>
<dbReference type="AlphaFoldDB" id="A0AAN8X1M5"/>
<protein>
    <recommendedName>
        <fullName evidence="2">peptidylprolyl isomerase</fullName>
        <ecNumber evidence="2">5.2.1.8</ecNumber>
    </recommendedName>
    <alternativeName>
        <fullName evidence="5">Rotamase</fullName>
    </alternativeName>
</protein>
<sequence>MEPHDSLNVSKEAMLNKLERAREYKERGNLNFKNQQLSKAIQSYHSGLMYMKGLEQDINPNKLFGHSQTPDVSAEMKNEVAGLTADLHNNLAACLLKQQPVRYERVVECCKRVTELRPSNVKGWYRLGLAHFHLRDFDAAQEALKEADRLSEGQDTAVKRLLTSNEQELRRENKKFSDMFKNSLLVNKT</sequence>
<dbReference type="PANTHER" id="PTHR46512">
    <property type="entry name" value="PEPTIDYLPROLYL ISOMERASE"/>
    <property type="match status" value="1"/>
</dbReference>
<evidence type="ECO:0000256" key="1">
    <source>
        <dbReference type="ARBA" id="ARBA00000971"/>
    </source>
</evidence>
<accession>A0AAN8X1M5</accession>
<keyword evidence="3" id="KW-0697">Rotamase</keyword>
<dbReference type="PROSITE" id="PS50005">
    <property type="entry name" value="TPR"/>
    <property type="match status" value="1"/>
</dbReference>
<keyword evidence="6" id="KW-0802">TPR repeat</keyword>
<evidence type="ECO:0000256" key="6">
    <source>
        <dbReference type="PROSITE-ProRule" id="PRU00339"/>
    </source>
</evidence>
<dbReference type="GO" id="GO:0003755">
    <property type="term" value="F:peptidyl-prolyl cis-trans isomerase activity"/>
    <property type="evidence" value="ECO:0007669"/>
    <property type="project" value="UniProtKB-EC"/>
</dbReference>
<comment type="catalytic activity">
    <reaction evidence="1">
        <text>[protein]-peptidylproline (omega=180) = [protein]-peptidylproline (omega=0)</text>
        <dbReference type="Rhea" id="RHEA:16237"/>
        <dbReference type="Rhea" id="RHEA-COMP:10747"/>
        <dbReference type="Rhea" id="RHEA-COMP:10748"/>
        <dbReference type="ChEBI" id="CHEBI:83833"/>
        <dbReference type="ChEBI" id="CHEBI:83834"/>
        <dbReference type="EC" id="5.2.1.8"/>
    </reaction>
</comment>
<dbReference type="SMART" id="SM00028">
    <property type="entry name" value="TPR"/>
    <property type="match status" value="3"/>
</dbReference>
<dbReference type="SUPFAM" id="SSF48452">
    <property type="entry name" value="TPR-like"/>
    <property type="match status" value="1"/>
</dbReference>
<dbReference type="InterPro" id="IPR011990">
    <property type="entry name" value="TPR-like_helical_dom_sf"/>
</dbReference>
<dbReference type="Pfam" id="PF13181">
    <property type="entry name" value="TPR_8"/>
    <property type="match status" value="1"/>
</dbReference>
<proteinExistence type="predicted"/>
<dbReference type="Gene3D" id="1.25.40.10">
    <property type="entry name" value="Tetratricopeptide repeat domain"/>
    <property type="match status" value="1"/>
</dbReference>
<evidence type="ECO:0000313" key="7">
    <source>
        <dbReference type="EMBL" id="KAK7074852.1"/>
    </source>
</evidence>
<dbReference type="PANTHER" id="PTHR46512:SF9">
    <property type="entry name" value="PEPTIDYLPROLYL ISOMERASE"/>
    <property type="match status" value="1"/>
</dbReference>